<feature type="transmembrane region" description="Helical" evidence="6">
    <location>
        <begin position="403"/>
        <end position="420"/>
    </location>
</feature>
<keyword evidence="4 6" id="KW-1133">Transmembrane helix</keyword>
<evidence type="ECO:0000256" key="5">
    <source>
        <dbReference type="ARBA" id="ARBA00023136"/>
    </source>
</evidence>
<dbReference type="Pfam" id="PF01943">
    <property type="entry name" value="Polysacc_synt"/>
    <property type="match status" value="1"/>
</dbReference>
<keyword evidence="2" id="KW-1003">Cell membrane</keyword>
<gene>
    <name evidence="7" type="ORF">QFZ22_004956</name>
</gene>
<feature type="transmembrane region" description="Helical" evidence="6">
    <location>
        <begin position="12"/>
        <end position="35"/>
    </location>
</feature>
<feature type="transmembrane region" description="Helical" evidence="6">
    <location>
        <begin position="379"/>
        <end position="397"/>
    </location>
</feature>
<name>A0AAW8FFQ1_9ACTN</name>
<feature type="transmembrane region" description="Helical" evidence="6">
    <location>
        <begin position="157"/>
        <end position="177"/>
    </location>
</feature>
<evidence type="ECO:0000313" key="7">
    <source>
        <dbReference type="EMBL" id="MDQ0908971.1"/>
    </source>
</evidence>
<organism evidence="7 8">
    <name type="scientific">Streptomyces canus</name>
    <dbReference type="NCBI Taxonomy" id="58343"/>
    <lineage>
        <taxon>Bacteria</taxon>
        <taxon>Bacillati</taxon>
        <taxon>Actinomycetota</taxon>
        <taxon>Actinomycetes</taxon>
        <taxon>Kitasatosporales</taxon>
        <taxon>Streptomycetaceae</taxon>
        <taxon>Streptomyces</taxon>
        <taxon>Streptomyces aurantiacus group</taxon>
    </lineage>
</organism>
<feature type="transmembrane region" description="Helical" evidence="6">
    <location>
        <begin position="91"/>
        <end position="111"/>
    </location>
</feature>
<evidence type="ECO:0000256" key="4">
    <source>
        <dbReference type="ARBA" id="ARBA00022989"/>
    </source>
</evidence>
<dbReference type="EMBL" id="JAUSZV010000005">
    <property type="protein sequence ID" value="MDQ0908971.1"/>
    <property type="molecule type" value="Genomic_DNA"/>
</dbReference>
<evidence type="ECO:0000256" key="1">
    <source>
        <dbReference type="ARBA" id="ARBA00004651"/>
    </source>
</evidence>
<comment type="subcellular location">
    <subcellularLocation>
        <location evidence="1">Cell membrane</location>
        <topology evidence="1">Multi-pass membrane protein</topology>
    </subcellularLocation>
</comment>
<reference evidence="7" key="1">
    <citation type="submission" date="2023-07" db="EMBL/GenBank/DDBJ databases">
        <title>Comparative genomics of wheat-associated soil bacteria to identify genetic determinants of phenazine resistance.</title>
        <authorList>
            <person name="Mouncey N."/>
        </authorList>
    </citation>
    <scope>NUCLEOTIDE SEQUENCE</scope>
    <source>
        <strain evidence="7">V4I22</strain>
    </source>
</reference>
<evidence type="ECO:0000313" key="8">
    <source>
        <dbReference type="Proteomes" id="UP001234216"/>
    </source>
</evidence>
<proteinExistence type="predicted"/>
<keyword evidence="3 6" id="KW-0812">Transmembrane</keyword>
<dbReference type="GO" id="GO:0005886">
    <property type="term" value="C:plasma membrane"/>
    <property type="evidence" value="ECO:0007669"/>
    <property type="project" value="UniProtKB-SubCell"/>
</dbReference>
<keyword evidence="5 6" id="KW-0472">Membrane</keyword>
<feature type="transmembrane region" description="Helical" evidence="6">
    <location>
        <begin position="347"/>
        <end position="367"/>
    </location>
</feature>
<feature type="transmembrane region" description="Helical" evidence="6">
    <location>
        <begin position="41"/>
        <end position="70"/>
    </location>
</feature>
<comment type="caution">
    <text evidence="7">The sequence shown here is derived from an EMBL/GenBank/DDBJ whole genome shotgun (WGS) entry which is preliminary data.</text>
</comment>
<dbReference type="InterPro" id="IPR002797">
    <property type="entry name" value="Polysacc_synth"/>
</dbReference>
<feature type="transmembrane region" description="Helical" evidence="6">
    <location>
        <begin position="269"/>
        <end position="294"/>
    </location>
</feature>
<feature type="transmembrane region" description="Helical" evidence="6">
    <location>
        <begin position="123"/>
        <end position="150"/>
    </location>
</feature>
<dbReference type="AlphaFoldDB" id="A0AAW8FFQ1"/>
<dbReference type="InterPro" id="IPR050833">
    <property type="entry name" value="Poly_Biosynth_Transport"/>
</dbReference>
<dbReference type="PANTHER" id="PTHR30250">
    <property type="entry name" value="PST FAMILY PREDICTED COLANIC ACID TRANSPORTER"/>
    <property type="match status" value="1"/>
</dbReference>
<protein>
    <submittedName>
        <fullName evidence="7">O-antigen/teichoic acid export membrane protein</fullName>
    </submittedName>
</protein>
<dbReference type="Proteomes" id="UP001234216">
    <property type="component" value="Unassembled WGS sequence"/>
</dbReference>
<dbReference type="PANTHER" id="PTHR30250:SF11">
    <property type="entry name" value="O-ANTIGEN TRANSPORTER-RELATED"/>
    <property type="match status" value="1"/>
</dbReference>
<sequence>MHPLRSIIQSLGVRAATLPITAFTALAVTHTLVGAVGVPGYALFALVTTLPAALPITDLGGGAAIVDAVARDRSARRALVCGTVLSAARNLMCAGALIATMGVTMTVLGLWKWVLGDVTQPGSGVACAIASLLFGFSMPLGLGSSLLTAVNRTPAALLLRAAASILLLALVLVVAALDAPCEAFVATFFFSQCVVGVVSIVLASRYLRLPLLRIIMGSARGRARKDRVRIGQLAVPMAIVTAATAVAYATDRLVLSHTADAAAVAEYSAGAQFFLAASSLLGAAGLPLWAIFARRRRSSGKPRRDLFRLTTCFAVGGLVVGALMIALGPGVGSWTMHGRIQVGTDLMASFAALLFVQAVGYPATMWLTDAAGLRFQATAFSLMAVVNVAVSIPLAQLGAAGPVIGSVLAYAAFVLAPALFRSFRRGDAMPYQSCDFH</sequence>
<evidence type="ECO:0000256" key="2">
    <source>
        <dbReference type="ARBA" id="ARBA00022475"/>
    </source>
</evidence>
<accession>A0AAW8FFQ1</accession>
<evidence type="ECO:0000256" key="6">
    <source>
        <dbReference type="SAM" id="Phobius"/>
    </source>
</evidence>
<feature type="transmembrane region" description="Helical" evidence="6">
    <location>
        <begin position="306"/>
        <end position="327"/>
    </location>
</feature>
<feature type="transmembrane region" description="Helical" evidence="6">
    <location>
        <begin position="228"/>
        <end position="249"/>
    </location>
</feature>
<evidence type="ECO:0000256" key="3">
    <source>
        <dbReference type="ARBA" id="ARBA00022692"/>
    </source>
</evidence>
<feature type="transmembrane region" description="Helical" evidence="6">
    <location>
        <begin position="183"/>
        <end position="207"/>
    </location>
</feature>